<sequence>MNGLTEHCRTVNALVTVIVSRCTITSTIIAGTTTMGVMSPLHNEALFSHIQSFRLCEQIPFYEYKYWCGAAVRVGDHGQSRDARRGSHVTVFLTCRLESAESVNSELSHLSLFP</sequence>
<reference evidence="1 2" key="1">
    <citation type="submission" date="2019-05" db="EMBL/GenBank/DDBJ databases">
        <title>Another draft genome of Portunus trituberculatus and its Hox gene families provides insights of decapod evolution.</title>
        <authorList>
            <person name="Jeong J.-H."/>
            <person name="Song I."/>
            <person name="Kim S."/>
            <person name="Choi T."/>
            <person name="Kim D."/>
            <person name="Ryu S."/>
            <person name="Kim W."/>
        </authorList>
    </citation>
    <scope>NUCLEOTIDE SEQUENCE [LARGE SCALE GENOMIC DNA]</scope>
    <source>
        <tissue evidence="1">Muscle</tissue>
    </source>
</reference>
<comment type="caution">
    <text evidence="1">The sequence shown here is derived from an EMBL/GenBank/DDBJ whole genome shotgun (WGS) entry which is preliminary data.</text>
</comment>
<keyword evidence="2" id="KW-1185">Reference proteome</keyword>
<dbReference type="AlphaFoldDB" id="A0A5B7J5H2"/>
<dbReference type="Proteomes" id="UP000324222">
    <property type="component" value="Unassembled WGS sequence"/>
</dbReference>
<proteinExistence type="predicted"/>
<accession>A0A5B7J5H2</accession>
<organism evidence="1 2">
    <name type="scientific">Portunus trituberculatus</name>
    <name type="common">Swimming crab</name>
    <name type="synonym">Neptunus trituberculatus</name>
    <dbReference type="NCBI Taxonomy" id="210409"/>
    <lineage>
        <taxon>Eukaryota</taxon>
        <taxon>Metazoa</taxon>
        <taxon>Ecdysozoa</taxon>
        <taxon>Arthropoda</taxon>
        <taxon>Crustacea</taxon>
        <taxon>Multicrustacea</taxon>
        <taxon>Malacostraca</taxon>
        <taxon>Eumalacostraca</taxon>
        <taxon>Eucarida</taxon>
        <taxon>Decapoda</taxon>
        <taxon>Pleocyemata</taxon>
        <taxon>Brachyura</taxon>
        <taxon>Eubrachyura</taxon>
        <taxon>Portunoidea</taxon>
        <taxon>Portunidae</taxon>
        <taxon>Portuninae</taxon>
        <taxon>Portunus</taxon>
    </lineage>
</organism>
<evidence type="ECO:0000313" key="1">
    <source>
        <dbReference type="EMBL" id="MPC87694.1"/>
    </source>
</evidence>
<protein>
    <submittedName>
        <fullName evidence="1">Uncharacterized protein</fullName>
    </submittedName>
</protein>
<gene>
    <name evidence="1" type="ORF">E2C01_082566</name>
</gene>
<evidence type="ECO:0000313" key="2">
    <source>
        <dbReference type="Proteomes" id="UP000324222"/>
    </source>
</evidence>
<name>A0A5B7J5H2_PORTR</name>
<dbReference type="EMBL" id="VSRR010075277">
    <property type="protein sequence ID" value="MPC87694.1"/>
    <property type="molecule type" value="Genomic_DNA"/>
</dbReference>